<dbReference type="Proteomes" id="UP001054837">
    <property type="component" value="Unassembled WGS sequence"/>
</dbReference>
<organism evidence="1 2">
    <name type="scientific">Caerostris darwini</name>
    <dbReference type="NCBI Taxonomy" id="1538125"/>
    <lineage>
        <taxon>Eukaryota</taxon>
        <taxon>Metazoa</taxon>
        <taxon>Ecdysozoa</taxon>
        <taxon>Arthropoda</taxon>
        <taxon>Chelicerata</taxon>
        <taxon>Arachnida</taxon>
        <taxon>Araneae</taxon>
        <taxon>Araneomorphae</taxon>
        <taxon>Entelegynae</taxon>
        <taxon>Araneoidea</taxon>
        <taxon>Araneidae</taxon>
        <taxon>Caerostris</taxon>
    </lineage>
</organism>
<gene>
    <name evidence="1" type="ORF">CDAR_291851</name>
</gene>
<sequence>MVQSLATSLMEFFYFSTCLCEMFMWEFLELLDGGGEKKTKIDLGKESLLLVLLLFDCFRPEVSFFAFALNSGKPIAHSHAVTINNGFQEISIVFMQTGNVTAFSFYVPV</sequence>
<dbReference type="EMBL" id="BPLQ01002033">
    <property type="protein sequence ID" value="GIX88037.1"/>
    <property type="molecule type" value="Genomic_DNA"/>
</dbReference>
<name>A0AAV4NT47_9ARAC</name>
<protein>
    <submittedName>
        <fullName evidence="1">Uncharacterized protein</fullName>
    </submittedName>
</protein>
<evidence type="ECO:0000313" key="2">
    <source>
        <dbReference type="Proteomes" id="UP001054837"/>
    </source>
</evidence>
<reference evidence="1 2" key="1">
    <citation type="submission" date="2021-06" db="EMBL/GenBank/DDBJ databases">
        <title>Caerostris darwini draft genome.</title>
        <authorList>
            <person name="Kono N."/>
            <person name="Arakawa K."/>
        </authorList>
    </citation>
    <scope>NUCLEOTIDE SEQUENCE [LARGE SCALE GENOMIC DNA]</scope>
</reference>
<comment type="caution">
    <text evidence="1">The sequence shown here is derived from an EMBL/GenBank/DDBJ whole genome shotgun (WGS) entry which is preliminary data.</text>
</comment>
<proteinExistence type="predicted"/>
<evidence type="ECO:0000313" key="1">
    <source>
        <dbReference type="EMBL" id="GIX88037.1"/>
    </source>
</evidence>
<accession>A0AAV4NT47</accession>
<dbReference type="AlphaFoldDB" id="A0AAV4NT47"/>
<keyword evidence="2" id="KW-1185">Reference proteome</keyword>